<gene>
    <name evidence="1" type="ORF">CW362_00240</name>
</gene>
<evidence type="ECO:0000313" key="1">
    <source>
        <dbReference type="EMBL" id="PKT74869.1"/>
    </source>
</evidence>
<proteinExistence type="predicted"/>
<dbReference type="OrthoDB" id="4196436at2"/>
<evidence type="ECO:0000313" key="2">
    <source>
        <dbReference type="Proteomes" id="UP000236178"/>
    </source>
</evidence>
<name>A0A2I0SY55_9ACTN</name>
<protein>
    <recommendedName>
        <fullName evidence="3">Polyketide cyclase</fullName>
    </recommendedName>
</protein>
<sequence>MSREGIAGCPGPATTVSLCTMHTTPTLLTELDALPARWVVHGTVAAPVEAVAALLLAVAEGRVGDDNLLLLARASTARRGAMTVVAGAGKDVCRATCAGAVEPVEIQVDRVGARVAVRSWYAGVHTATAGPAGTRVTHRVHRVHPEHPGFTAGIAEIGLRARMTRDLRQVLAVIADRLGC</sequence>
<evidence type="ECO:0008006" key="3">
    <source>
        <dbReference type="Google" id="ProtNLM"/>
    </source>
</evidence>
<keyword evidence="2" id="KW-1185">Reference proteome</keyword>
<dbReference type="Proteomes" id="UP000236178">
    <property type="component" value="Unassembled WGS sequence"/>
</dbReference>
<dbReference type="EMBL" id="PJOS01000001">
    <property type="protein sequence ID" value="PKT74869.1"/>
    <property type="molecule type" value="Genomic_DNA"/>
</dbReference>
<reference evidence="1 2" key="1">
    <citation type="submission" date="2017-12" db="EMBL/GenBank/DDBJ databases">
        <title>Streptomyces populusis sp. nov., a novel endophytic actinobacterium isolated from stems of Populus adenopoda Maxim.</title>
        <authorList>
            <person name="Wang Z."/>
        </authorList>
    </citation>
    <scope>NUCLEOTIDE SEQUENCE [LARGE SCALE GENOMIC DNA]</scope>
    <source>
        <strain evidence="1 2">A249</strain>
    </source>
</reference>
<organism evidence="1 2">
    <name type="scientific">Streptomyces populi</name>
    <dbReference type="NCBI Taxonomy" id="2058924"/>
    <lineage>
        <taxon>Bacteria</taxon>
        <taxon>Bacillati</taxon>
        <taxon>Actinomycetota</taxon>
        <taxon>Actinomycetes</taxon>
        <taxon>Kitasatosporales</taxon>
        <taxon>Streptomycetaceae</taxon>
        <taxon>Streptomyces</taxon>
    </lineage>
</organism>
<accession>A0A2I0SY55</accession>
<comment type="caution">
    <text evidence="1">The sequence shown here is derived from an EMBL/GenBank/DDBJ whole genome shotgun (WGS) entry which is preliminary data.</text>
</comment>
<dbReference type="AlphaFoldDB" id="A0A2I0SY55"/>